<evidence type="ECO:0000313" key="1">
    <source>
        <dbReference type="EMBL" id="CAE0717285.1"/>
    </source>
</evidence>
<reference evidence="1" key="1">
    <citation type="submission" date="2021-01" db="EMBL/GenBank/DDBJ databases">
        <authorList>
            <person name="Corre E."/>
            <person name="Pelletier E."/>
            <person name="Niang G."/>
            <person name="Scheremetjew M."/>
            <person name="Finn R."/>
            <person name="Kale V."/>
            <person name="Holt S."/>
            <person name="Cochrane G."/>
            <person name="Meng A."/>
            <person name="Brown T."/>
            <person name="Cohen L."/>
        </authorList>
    </citation>
    <scope>NUCLEOTIDE SEQUENCE</scope>
    <source>
        <strain evidence="1">10249 10 AB</strain>
    </source>
</reference>
<protein>
    <submittedName>
        <fullName evidence="1">Uncharacterized protein</fullName>
    </submittedName>
</protein>
<proteinExistence type="predicted"/>
<name>A0A7S4EJU0_9STRA</name>
<sequence>MGRITKKSMRGRSSRGYSARRKCFCVVVIILCLGTTVRFLLPDTNFVLEPSEEIEFFQTLSIEAKQKADGVVAKINSVPSQLSTLKEQETEKSFSTNLNFPKSNEEYFRNSLVSIETKAYMYHHTPAGKEGTVILDMLLAHVYAFHQGAIYGGSCGEGNDVGREPENSLIRAIGLQDFIQFACPRDLETAERKKVIPGRSYVQDGTRAFTPDYIELLKGVVKHPKKQEDQKKTNIIVVHMSRGKKITPCTKAPHRGFEPYLPNKHYQLLINKYSKPDHENKVIIFSQSSSFEKFDEFREKGYELHIDGDISDVWSAALASDVFIMSRSSFSFVPAMVAGDSTKVVYTPFWDQPIRGWDIVRNDILAQSDVEFQHLKSTCKKKPDILAKYRQKKID</sequence>
<gene>
    <name evidence="1" type="ORF">PAUS00366_LOCUS10037</name>
</gene>
<accession>A0A7S4EJU0</accession>
<dbReference type="EMBL" id="HBIX01013585">
    <property type="protein sequence ID" value="CAE0717285.1"/>
    <property type="molecule type" value="Transcribed_RNA"/>
</dbReference>
<organism evidence="1">
    <name type="scientific">Pseudo-nitzschia australis</name>
    <dbReference type="NCBI Taxonomy" id="44445"/>
    <lineage>
        <taxon>Eukaryota</taxon>
        <taxon>Sar</taxon>
        <taxon>Stramenopiles</taxon>
        <taxon>Ochrophyta</taxon>
        <taxon>Bacillariophyta</taxon>
        <taxon>Bacillariophyceae</taxon>
        <taxon>Bacillariophycidae</taxon>
        <taxon>Bacillariales</taxon>
        <taxon>Bacillariaceae</taxon>
        <taxon>Pseudo-nitzschia</taxon>
    </lineage>
</organism>
<dbReference type="AlphaFoldDB" id="A0A7S4EJU0"/>